<dbReference type="GO" id="GO:0004427">
    <property type="term" value="F:inorganic diphosphate phosphatase activity"/>
    <property type="evidence" value="ECO:0007669"/>
    <property type="project" value="InterPro"/>
</dbReference>
<dbReference type="OrthoDB" id="3621777at2759"/>
<dbReference type="EMBL" id="PNEN01001673">
    <property type="protein sequence ID" value="PPJ52694.1"/>
    <property type="molecule type" value="Genomic_DNA"/>
</dbReference>
<dbReference type="Gene3D" id="3.90.80.10">
    <property type="entry name" value="Inorganic pyrophosphatase"/>
    <property type="match status" value="1"/>
</dbReference>
<sequence length="188" mass="21483">MLLLADTAPTTNDLELSSDHPTVNINDVNIAQQAYCWHNLYNSQYAFTKFVCDTAGAARQRSAIQPHRNGQWFRTYKVPRGDGTLTIAGENHQNATFTSSIAESHEWWQELVAGEVDSNEINYNQTSSTEYNNSYVEPGTAWDELEIPRWSTYGQAAQKPERYNGWYYLDDNEELIVLRGDYSPSEEN</sequence>
<dbReference type="SUPFAM" id="SSF50324">
    <property type="entry name" value="Inorganic pyrophosphatase"/>
    <property type="match status" value="1"/>
</dbReference>
<evidence type="ECO:0000313" key="2">
    <source>
        <dbReference type="Proteomes" id="UP000237631"/>
    </source>
</evidence>
<proteinExistence type="predicted"/>
<organism evidence="1 2">
    <name type="scientific">Cercospora berteroae</name>
    <dbReference type="NCBI Taxonomy" id="357750"/>
    <lineage>
        <taxon>Eukaryota</taxon>
        <taxon>Fungi</taxon>
        <taxon>Dikarya</taxon>
        <taxon>Ascomycota</taxon>
        <taxon>Pezizomycotina</taxon>
        <taxon>Dothideomycetes</taxon>
        <taxon>Dothideomycetidae</taxon>
        <taxon>Mycosphaerellales</taxon>
        <taxon>Mycosphaerellaceae</taxon>
        <taxon>Cercospora</taxon>
    </lineage>
</organism>
<dbReference type="AlphaFoldDB" id="A0A2S6BYY8"/>
<dbReference type="GO" id="GO:0006796">
    <property type="term" value="P:phosphate-containing compound metabolic process"/>
    <property type="evidence" value="ECO:0007669"/>
    <property type="project" value="InterPro"/>
</dbReference>
<keyword evidence="2" id="KW-1185">Reference proteome</keyword>
<comment type="caution">
    <text evidence="1">The sequence shown here is derived from an EMBL/GenBank/DDBJ whole genome shotgun (WGS) entry which is preliminary data.</text>
</comment>
<reference evidence="2" key="1">
    <citation type="journal article" date="2017" name="bioRxiv">
        <title>Conservation of a gene cluster reveals novel cercosporin biosynthetic mechanisms and extends production to the genus Colletotrichum.</title>
        <authorList>
            <person name="de Jonge R."/>
            <person name="Ebert M.K."/>
            <person name="Huitt-Roehl C.R."/>
            <person name="Pal P."/>
            <person name="Suttle J.C."/>
            <person name="Spanner R.E."/>
            <person name="Neubauer J.D."/>
            <person name="Jurick W.M.II."/>
            <person name="Stott K.A."/>
            <person name="Secor G.A."/>
            <person name="Thomma B.P.H.J."/>
            <person name="Van de Peer Y."/>
            <person name="Townsend C.A."/>
            <person name="Bolton M.D."/>
        </authorList>
    </citation>
    <scope>NUCLEOTIDE SEQUENCE [LARGE SCALE GENOMIC DNA]</scope>
    <source>
        <strain evidence="2">CBS538.71</strain>
    </source>
</reference>
<dbReference type="InterPro" id="IPR036649">
    <property type="entry name" value="Pyrophosphatase_sf"/>
</dbReference>
<evidence type="ECO:0000313" key="1">
    <source>
        <dbReference type="EMBL" id="PPJ52694.1"/>
    </source>
</evidence>
<gene>
    <name evidence="1" type="ORF">CBER1_10828</name>
</gene>
<name>A0A2S6BYY8_9PEZI</name>
<dbReference type="GO" id="GO:0000287">
    <property type="term" value="F:magnesium ion binding"/>
    <property type="evidence" value="ECO:0007669"/>
    <property type="project" value="InterPro"/>
</dbReference>
<dbReference type="GO" id="GO:0005737">
    <property type="term" value="C:cytoplasm"/>
    <property type="evidence" value="ECO:0007669"/>
    <property type="project" value="InterPro"/>
</dbReference>
<protein>
    <submittedName>
        <fullName evidence="1">Uncharacterized protein</fullName>
    </submittedName>
</protein>
<dbReference type="STRING" id="357750.A0A2S6BYY8"/>
<accession>A0A2S6BYY8</accession>
<dbReference type="Proteomes" id="UP000237631">
    <property type="component" value="Unassembled WGS sequence"/>
</dbReference>